<feature type="compositionally biased region" description="Low complexity" evidence="6">
    <location>
        <begin position="416"/>
        <end position="426"/>
    </location>
</feature>
<dbReference type="PANTHER" id="PTHR11081:SF8">
    <property type="entry name" value="EXONUCLEASE 1"/>
    <property type="match status" value="1"/>
</dbReference>
<evidence type="ECO:0000313" key="10">
    <source>
        <dbReference type="Proteomes" id="UP000325113"/>
    </source>
</evidence>
<dbReference type="InterPro" id="IPR036279">
    <property type="entry name" value="5-3_exonuclease_C_sf"/>
</dbReference>
<feature type="region of interest" description="Disordered" evidence="6">
    <location>
        <begin position="241"/>
        <end position="282"/>
    </location>
</feature>
<keyword evidence="5" id="KW-0269">Exonuclease</keyword>
<dbReference type="GO" id="GO:0005634">
    <property type="term" value="C:nucleus"/>
    <property type="evidence" value="ECO:0007669"/>
    <property type="project" value="UniProtKB-SubCell"/>
</dbReference>
<dbReference type="EMBL" id="VLTM01000007">
    <property type="protein sequence ID" value="KAA0166822.1"/>
    <property type="molecule type" value="Genomic_DNA"/>
</dbReference>
<comment type="subcellular location">
    <subcellularLocation>
        <location evidence="5">Nucleus</location>
    </subcellularLocation>
</comment>
<keyword evidence="5" id="KW-0238">DNA-binding</keyword>
<keyword evidence="5" id="KW-0234">DNA repair</keyword>
<dbReference type="SMART" id="SM00485">
    <property type="entry name" value="XPGN"/>
    <property type="match status" value="1"/>
</dbReference>
<keyword evidence="3 5" id="KW-0378">Hydrolase</keyword>
<dbReference type="SUPFAM" id="SSF88723">
    <property type="entry name" value="PIN domain-like"/>
    <property type="match status" value="1"/>
</dbReference>
<evidence type="ECO:0000256" key="4">
    <source>
        <dbReference type="ARBA" id="ARBA00023128"/>
    </source>
</evidence>
<proteinExistence type="inferred from homology"/>
<protein>
    <recommendedName>
        <fullName evidence="5">Exonuclease 1</fullName>
        <ecNumber evidence="5">3.1.-.-</ecNumber>
    </recommendedName>
</protein>
<dbReference type="AlphaFoldDB" id="A0A5A8DN36"/>
<comment type="function">
    <text evidence="5">5'-&gt;3' double-stranded DNA exonuclease which may also possess a cryptic 3'-&gt;5' double-stranded DNA exonuclease activity. Functions in DNA mismatch repair.</text>
</comment>
<keyword evidence="2 5" id="KW-0540">Nuclease</keyword>
<comment type="cofactor">
    <cofactor evidence="5">
        <name>Mg(2+)</name>
        <dbReference type="ChEBI" id="CHEBI:18420"/>
    </cofactor>
    <text evidence="5">Binds 2 magnesium ions per subunit. They probably participate in the reaction catalyzed by the enzyme. May bind an additional third magnesium ion after substrate binding.</text>
</comment>
<dbReference type="GO" id="GO:0003677">
    <property type="term" value="F:DNA binding"/>
    <property type="evidence" value="ECO:0007669"/>
    <property type="project" value="UniProtKB-UniRule"/>
</dbReference>
<feature type="region of interest" description="Disordered" evidence="6">
    <location>
        <begin position="402"/>
        <end position="437"/>
    </location>
</feature>
<dbReference type="GO" id="GO:0035312">
    <property type="term" value="F:5'-3' DNA exonuclease activity"/>
    <property type="evidence" value="ECO:0007669"/>
    <property type="project" value="UniProtKB-UniRule"/>
</dbReference>
<dbReference type="GO" id="GO:0017108">
    <property type="term" value="F:5'-flap endonuclease activity"/>
    <property type="evidence" value="ECO:0007669"/>
    <property type="project" value="TreeGrafter"/>
</dbReference>
<dbReference type="Gene3D" id="1.10.150.20">
    <property type="entry name" value="5' to 3' exonuclease, C-terminal subdomain"/>
    <property type="match status" value="1"/>
</dbReference>
<dbReference type="Pfam" id="PF00867">
    <property type="entry name" value="XPG_I"/>
    <property type="match status" value="1"/>
</dbReference>
<keyword evidence="5" id="KW-0460">Magnesium</keyword>
<gene>
    <name evidence="9" type="ORF">FNF31_01197</name>
</gene>
<sequence length="437" mass="45983">MGIQGLLKELGPVMVDQFDARRLARGTCAIDGSAWLFKAAYACALELALGRPTNQLVNYVERRVRALHAAGLRVVVCFDGNRPNLKSQVSAERRARQAAGRAKGNELYQASLRARSAAERRALEDSARNAFAGAISVTFEHTLPVLRALRAMRVPYIVAPFEADAQLAALAAGGHCSSIVTEDSDVAVFLSACGAGCDVLYRMDDRGVGQLLRVRPGPLSEWVSLDGIEVMRAASAGRAAARSASAGPQPSAPASAQPVAASSSMGYAPSPGRAPAPSSRAPKVVTPSTYAFLRKLSALSARQFVQLCVLAGCDYLTSPPGLGLRTGVKYLQRTAAADDDARPARIVREMAKDGVPVPDGYRRLFCMAEAGFRRHVVFDPALRAARRLVPVCGGDAAADSGLLASPARPGRRRGAHGAAEAEASGRTSPEGTPTLGR</sequence>
<evidence type="ECO:0000259" key="7">
    <source>
        <dbReference type="SMART" id="SM00484"/>
    </source>
</evidence>
<comment type="caution">
    <text evidence="9">The sequence shown here is derived from an EMBL/GenBank/DDBJ whole genome shotgun (WGS) entry which is preliminary data.</text>
</comment>
<feature type="domain" description="XPG N-terminal" evidence="8">
    <location>
        <begin position="1"/>
        <end position="100"/>
    </location>
</feature>
<reference evidence="9 10" key="1">
    <citation type="submission" date="2019-07" db="EMBL/GenBank/DDBJ databases">
        <title>Genomes of Cafeteria roenbergensis.</title>
        <authorList>
            <person name="Fischer M.G."/>
            <person name="Hackl T."/>
            <person name="Roman M."/>
        </authorList>
    </citation>
    <scope>NUCLEOTIDE SEQUENCE [LARGE SCALE GENOMIC DNA]</scope>
    <source>
        <strain evidence="9 10">Cflag</strain>
    </source>
</reference>
<keyword evidence="4" id="KW-0496">Mitochondrion</keyword>
<evidence type="ECO:0000256" key="3">
    <source>
        <dbReference type="ARBA" id="ARBA00022801"/>
    </source>
</evidence>
<organism evidence="9 10">
    <name type="scientific">Cafeteria roenbergensis</name>
    <name type="common">Marine flagellate</name>
    <dbReference type="NCBI Taxonomy" id="33653"/>
    <lineage>
        <taxon>Eukaryota</taxon>
        <taxon>Sar</taxon>
        <taxon>Stramenopiles</taxon>
        <taxon>Bigyra</taxon>
        <taxon>Opalozoa</taxon>
        <taxon>Bicosoecida</taxon>
        <taxon>Cafeteriaceae</taxon>
        <taxon>Cafeteria</taxon>
    </lineage>
</organism>
<name>A0A5A8DN36_CAFRO</name>
<dbReference type="InterPro" id="IPR029060">
    <property type="entry name" value="PIN-like_dom_sf"/>
</dbReference>
<keyword evidence="5" id="KW-0267">Excision nuclease</keyword>
<dbReference type="PRINTS" id="PR00853">
    <property type="entry name" value="XPGRADSUPER"/>
</dbReference>
<dbReference type="InterPro" id="IPR006084">
    <property type="entry name" value="XPG/Rad2"/>
</dbReference>
<feature type="domain" description="XPG-I" evidence="7">
    <location>
        <begin position="150"/>
        <end position="214"/>
    </location>
</feature>
<dbReference type="PANTHER" id="PTHR11081">
    <property type="entry name" value="FLAP ENDONUCLEASE FAMILY MEMBER"/>
    <property type="match status" value="1"/>
</dbReference>
<dbReference type="GO" id="GO:0006281">
    <property type="term" value="P:DNA repair"/>
    <property type="evidence" value="ECO:0007669"/>
    <property type="project" value="UniProtKB-UniRule"/>
</dbReference>
<evidence type="ECO:0000256" key="6">
    <source>
        <dbReference type="SAM" id="MobiDB-lite"/>
    </source>
</evidence>
<dbReference type="InterPro" id="IPR006086">
    <property type="entry name" value="XPG-I_dom"/>
</dbReference>
<dbReference type="SUPFAM" id="SSF47807">
    <property type="entry name" value="5' to 3' exonuclease, C-terminal subdomain"/>
    <property type="match status" value="1"/>
</dbReference>
<keyword evidence="5" id="KW-0228">DNA excision</keyword>
<evidence type="ECO:0000256" key="1">
    <source>
        <dbReference type="ARBA" id="ARBA00022553"/>
    </source>
</evidence>
<evidence type="ECO:0000259" key="8">
    <source>
        <dbReference type="SMART" id="SM00485"/>
    </source>
</evidence>
<dbReference type="EC" id="3.1.-.-" evidence="5"/>
<dbReference type="Proteomes" id="UP000325113">
    <property type="component" value="Unassembled WGS sequence"/>
</dbReference>
<accession>A0A5A8DN36</accession>
<evidence type="ECO:0000256" key="2">
    <source>
        <dbReference type="ARBA" id="ARBA00022722"/>
    </source>
</evidence>
<evidence type="ECO:0000313" key="9">
    <source>
        <dbReference type="EMBL" id="KAA0166822.1"/>
    </source>
</evidence>
<dbReference type="Pfam" id="PF00752">
    <property type="entry name" value="XPG_N"/>
    <property type="match status" value="1"/>
</dbReference>
<dbReference type="SMART" id="SM00484">
    <property type="entry name" value="XPGI"/>
    <property type="match status" value="1"/>
</dbReference>
<keyword evidence="5" id="KW-0539">Nucleus</keyword>
<keyword evidence="5" id="KW-0227">DNA damage</keyword>
<dbReference type="Gene3D" id="3.40.50.1010">
    <property type="entry name" value="5'-nuclease"/>
    <property type="match status" value="1"/>
</dbReference>
<dbReference type="GO" id="GO:0046872">
    <property type="term" value="F:metal ion binding"/>
    <property type="evidence" value="ECO:0007669"/>
    <property type="project" value="UniProtKB-UniRule"/>
</dbReference>
<keyword evidence="5" id="KW-0479">Metal-binding</keyword>
<keyword evidence="1" id="KW-0597">Phosphoprotein</keyword>
<dbReference type="InterPro" id="IPR006085">
    <property type="entry name" value="XPG_DNA_repair_N"/>
</dbReference>
<evidence type="ECO:0000256" key="5">
    <source>
        <dbReference type="RuleBase" id="RU910737"/>
    </source>
</evidence>
<comment type="similarity">
    <text evidence="5">Belongs to the XPG/RAD2 endonuclease family. EXO1 subfamily.</text>
</comment>